<keyword evidence="1" id="KW-0304">Gas vesicle</keyword>
<proteinExistence type="inferred from homology"/>
<reference evidence="4 5" key="1">
    <citation type="submission" date="2018-11" db="EMBL/GenBank/DDBJ databases">
        <title>Rhodococcus spongicola sp. nov. and Rhodococcus xishaensis sp. nov. from marine sponges.</title>
        <authorList>
            <person name="Li L."/>
            <person name="Lin H.W."/>
        </authorList>
    </citation>
    <scope>NUCLEOTIDE SEQUENCE [LARGE SCALE GENOMIC DNA]</scope>
    <source>
        <strain evidence="4 5">CCTCC AB2014297</strain>
    </source>
</reference>
<evidence type="ECO:0000256" key="2">
    <source>
        <dbReference type="ARBA" id="ARBA00035108"/>
    </source>
</evidence>
<dbReference type="GO" id="GO:0031412">
    <property type="term" value="P:gas vesicle organization"/>
    <property type="evidence" value="ECO:0007669"/>
    <property type="project" value="InterPro"/>
</dbReference>
<evidence type="ECO:0000256" key="3">
    <source>
        <dbReference type="ARBA" id="ARBA00035643"/>
    </source>
</evidence>
<accession>A0A438BDT4</accession>
<sequence length="260" mass="28186">MTDQKSESGDHTTAVYVYGLVPADVEVKPDATGIGTPPAPLSTVTFDDIAALVSEIDPDGPVGTPEDLRAHARILDTTAAVAPVLPFQFGAVMTDADAVVSELLEPYRDEFTDALDQLEGLVEYVVKGKYVEDAVLREILSGDDEANRLREIIRDQPEEVTRDARLALGERIAQELETKRGQDTQQLLEALEQVAEDVRVRDVTDDEDAGSVAVLIAADNVDALDKTVERLNQEWEGRVDLSVLGPLAAYDFAKTRAPGS</sequence>
<comment type="subcellular location">
    <subcellularLocation>
        <location evidence="2">Gas vesicle</location>
    </subcellularLocation>
</comment>
<evidence type="ECO:0000313" key="4">
    <source>
        <dbReference type="EMBL" id="RVW09159.1"/>
    </source>
</evidence>
<dbReference type="EMBL" id="RKLP01000006">
    <property type="protein sequence ID" value="RVW09159.1"/>
    <property type="molecule type" value="Genomic_DNA"/>
</dbReference>
<comment type="similarity">
    <text evidence="3">Belongs to the gas vesicle GvpF/GvpL family.</text>
</comment>
<dbReference type="OrthoDB" id="3867411at2"/>
<organism evidence="4 5">
    <name type="scientific">Prescottella agglutinans</name>
    <dbReference type="NCBI Taxonomy" id="1644129"/>
    <lineage>
        <taxon>Bacteria</taxon>
        <taxon>Bacillati</taxon>
        <taxon>Actinomycetota</taxon>
        <taxon>Actinomycetes</taxon>
        <taxon>Mycobacteriales</taxon>
        <taxon>Nocardiaceae</taxon>
        <taxon>Prescottella</taxon>
    </lineage>
</organism>
<dbReference type="GO" id="GO:0031411">
    <property type="term" value="C:gas vesicle"/>
    <property type="evidence" value="ECO:0007669"/>
    <property type="project" value="UniProtKB-SubCell"/>
</dbReference>
<evidence type="ECO:0000313" key="5">
    <source>
        <dbReference type="Proteomes" id="UP000286208"/>
    </source>
</evidence>
<dbReference type="PANTHER" id="PTHR36852">
    <property type="entry name" value="PROTEIN GVPL 2"/>
    <property type="match status" value="1"/>
</dbReference>
<evidence type="ECO:0000256" key="1">
    <source>
        <dbReference type="ARBA" id="ARBA00022987"/>
    </source>
</evidence>
<dbReference type="Pfam" id="PF06386">
    <property type="entry name" value="GvpL_GvpF"/>
    <property type="match status" value="1"/>
</dbReference>
<dbReference type="AlphaFoldDB" id="A0A438BDT4"/>
<comment type="caution">
    <text evidence="4">The sequence shown here is derived from an EMBL/GenBank/DDBJ whole genome shotgun (WGS) entry which is preliminary data.</text>
</comment>
<dbReference type="Proteomes" id="UP000286208">
    <property type="component" value="Unassembled WGS sequence"/>
</dbReference>
<dbReference type="PANTHER" id="PTHR36852:SF1">
    <property type="entry name" value="PROTEIN GVPL 2"/>
    <property type="match status" value="1"/>
</dbReference>
<dbReference type="InterPro" id="IPR009430">
    <property type="entry name" value="GvpL/GvpF"/>
</dbReference>
<name>A0A438BDT4_9NOCA</name>
<keyword evidence="5" id="KW-1185">Reference proteome</keyword>
<gene>
    <name evidence="4" type="ORF">EGT67_13520</name>
</gene>
<protein>
    <submittedName>
        <fullName evidence="4">Gas vesicle protein GvpFL</fullName>
    </submittedName>
</protein>
<dbReference type="RefSeq" id="WP_127916581.1">
    <property type="nucleotide sequence ID" value="NZ_RKLP01000006.1"/>
</dbReference>